<evidence type="ECO:0000256" key="2">
    <source>
        <dbReference type="ARBA" id="ARBA00022840"/>
    </source>
</evidence>
<dbReference type="AlphaFoldDB" id="A0A256J4S6"/>
<dbReference type="InterPro" id="IPR022420">
    <property type="entry name" value="Circ_KaiC_arc"/>
</dbReference>
<evidence type="ECO:0000313" key="6">
    <source>
        <dbReference type="Proteomes" id="UP000215731"/>
    </source>
</evidence>
<comment type="caution">
    <text evidence="5">The sequence shown here is derived from an EMBL/GenBank/DDBJ whole genome shotgun (WGS) entry which is preliminary data.</text>
</comment>
<feature type="compositionally biased region" description="Basic and acidic residues" evidence="3">
    <location>
        <begin position="153"/>
        <end position="164"/>
    </location>
</feature>
<feature type="compositionally biased region" description="Basic and acidic residues" evidence="3">
    <location>
        <begin position="21"/>
        <end position="31"/>
    </location>
</feature>
<evidence type="ECO:0000313" key="5">
    <source>
        <dbReference type="EMBL" id="OYR63693.1"/>
    </source>
</evidence>
<name>A0A256J4S6_HALEZ</name>
<dbReference type="Gene3D" id="3.40.50.300">
    <property type="entry name" value="P-loop containing nucleotide triphosphate hydrolases"/>
    <property type="match status" value="1"/>
</dbReference>
<dbReference type="PROSITE" id="PS51146">
    <property type="entry name" value="KAIC"/>
    <property type="match status" value="1"/>
</dbReference>
<keyword evidence="1" id="KW-0547">Nucleotide-binding</keyword>
<feature type="compositionally biased region" description="Acidic residues" evidence="3">
    <location>
        <begin position="37"/>
        <end position="53"/>
    </location>
</feature>
<dbReference type="Proteomes" id="UP000215731">
    <property type="component" value="Unassembled WGS sequence"/>
</dbReference>
<dbReference type="PANTHER" id="PTHR43637:SF1">
    <property type="entry name" value="UPF0273 PROTEIN TM_0370"/>
    <property type="match status" value="1"/>
</dbReference>
<evidence type="ECO:0000256" key="3">
    <source>
        <dbReference type="SAM" id="MobiDB-lite"/>
    </source>
</evidence>
<dbReference type="EMBL" id="NHOZ01000061">
    <property type="protein sequence ID" value="OYR63693.1"/>
    <property type="molecule type" value="Genomic_DNA"/>
</dbReference>
<dbReference type="PANTHER" id="PTHR43637">
    <property type="entry name" value="UPF0273 PROTEIN TM_0370"/>
    <property type="match status" value="1"/>
</dbReference>
<accession>A0A256J4S6</accession>
<reference evidence="5 6" key="1">
    <citation type="journal article" date="2014" name="Front. Microbiol.">
        <title>Population and genomic analysis of the genus Halorubrum.</title>
        <authorList>
            <person name="Fullmer M.S."/>
            <person name="Soucy S.M."/>
            <person name="Swithers K.S."/>
            <person name="Makkay A.M."/>
            <person name="Wheeler R."/>
            <person name="Ventosa A."/>
            <person name="Gogarten J.P."/>
            <person name="Papke R.T."/>
        </authorList>
    </citation>
    <scope>NUCLEOTIDE SEQUENCE [LARGE SCALE GENOMIC DNA]</scope>
    <source>
        <strain evidence="5 6">Ga36</strain>
    </source>
</reference>
<evidence type="ECO:0000256" key="1">
    <source>
        <dbReference type="ARBA" id="ARBA00022741"/>
    </source>
</evidence>
<dbReference type="InterPro" id="IPR027417">
    <property type="entry name" value="P-loop_NTPase"/>
</dbReference>
<dbReference type="Pfam" id="PF06745">
    <property type="entry name" value="ATPase"/>
    <property type="match status" value="1"/>
</dbReference>
<feature type="compositionally biased region" description="Gly residues" evidence="3">
    <location>
        <begin position="178"/>
        <end position="187"/>
    </location>
</feature>
<feature type="compositionally biased region" description="Gly residues" evidence="3">
    <location>
        <begin position="286"/>
        <end position="297"/>
    </location>
</feature>
<feature type="domain" description="KaiC" evidence="4">
    <location>
        <begin position="312"/>
        <end position="541"/>
    </location>
</feature>
<feature type="region of interest" description="Disordered" evidence="3">
    <location>
        <begin position="1"/>
        <end position="254"/>
    </location>
</feature>
<protein>
    <submittedName>
        <fullName evidence="5">KaiC domain-containing protein</fullName>
    </submittedName>
</protein>
<dbReference type="CDD" id="cd01124">
    <property type="entry name" value="KaiC-like"/>
    <property type="match status" value="1"/>
</dbReference>
<dbReference type="RefSeq" id="WP_094552891.1">
    <property type="nucleotide sequence ID" value="NZ_NHOZ01000061.1"/>
</dbReference>
<evidence type="ECO:0000259" key="4">
    <source>
        <dbReference type="PROSITE" id="PS51146"/>
    </source>
</evidence>
<feature type="compositionally biased region" description="Low complexity" evidence="3">
    <location>
        <begin position="168"/>
        <end position="177"/>
    </location>
</feature>
<sequence>MSEEDDWFERALRETDEESDERPVGDAERGSDGGPGESDDAQERDDAPDEPEDATAGQENAAGEPEDATGVLDESDAPGDGGAEREFDDPAVELGASSDDAEPADPFGGNRGESDADAGDGDPFGGATDDGEARSSGDTADDGDPFGGTDEPSGDRSGGDRSGDDSTADGVPADAFGDVGGGGGEFGSFGADDPFGGGSDAGASEASAPDPDAGSGGGTDSFGTDDPFGGSRGGSGSSGGADGSAGGGGAGGGGAGGGGTGGGGGADPFGGYRGAASAGDDDFGFGDLGGEAGGGGTTDFDVDPEEFESEIERTDIGIEGLDDMILGGVPSRSLLSVIGGAGTGKTTFALQFLNHALESGEKGIYITLEQTRESILDTAAEKGWSFREHAAEDRLAVVAIDPIEMANSLSSIRNDLVRLIAEFEADRLVLDSVSLLEMMYDHPAKRRSEVFGFTRSLKEAGVTTLLTSEASEETQYASRHGIVEYLTDAVFVLQYVRASDFRETRLAVEIQKIRDANHSRETKPYDITDTGISVYDQANIF</sequence>
<gene>
    <name evidence="5" type="ORF">DJ80_07535</name>
</gene>
<organism evidence="5 6">
    <name type="scientific">Halorubrum ezzemoulense</name>
    <name type="common">Halorubrum chaoviator</name>
    <dbReference type="NCBI Taxonomy" id="337243"/>
    <lineage>
        <taxon>Archaea</taxon>
        <taxon>Methanobacteriati</taxon>
        <taxon>Methanobacteriota</taxon>
        <taxon>Stenosarchaea group</taxon>
        <taxon>Halobacteria</taxon>
        <taxon>Halobacteriales</taxon>
        <taxon>Haloferacaceae</taxon>
        <taxon>Halorubrum</taxon>
    </lineage>
</organism>
<feature type="compositionally biased region" description="Low complexity" evidence="3">
    <location>
        <begin position="201"/>
        <end position="213"/>
    </location>
</feature>
<proteinExistence type="predicted"/>
<feature type="compositionally biased region" description="Gly residues" evidence="3">
    <location>
        <begin position="230"/>
        <end position="254"/>
    </location>
</feature>
<feature type="region of interest" description="Disordered" evidence="3">
    <location>
        <begin position="283"/>
        <end position="302"/>
    </location>
</feature>
<dbReference type="SUPFAM" id="SSF52540">
    <property type="entry name" value="P-loop containing nucleoside triphosphate hydrolases"/>
    <property type="match status" value="1"/>
</dbReference>
<dbReference type="InterPro" id="IPR010624">
    <property type="entry name" value="KaiC_dom"/>
</dbReference>
<keyword evidence="2" id="KW-0067">ATP-binding</keyword>
<dbReference type="NCBIfam" id="TIGR03880">
    <property type="entry name" value="KaiC_arch_3"/>
    <property type="match status" value="1"/>
</dbReference>
<dbReference type="InterPro" id="IPR014774">
    <property type="entry name" value="KaiC-like_dom"/>
</dbReference>
<dbReference type="GO" id="GO:0005524">
    <property type="term" value="F:ATP binding"/>
    <property type="evidence" value="ECO:0007669"/>
    <property type="project" value="UniProtKB-KW"/>
</dbReference>